<sequence>MDLHDVQQQQQQHAVQHSLHPQPHIVHNALHDIHHHQHTQLDHHLHIAQNDQLFRPFYREPDHFQLYNNHDLFQGQPSDPPTPPSPPKSAAPQSQPPLELANIDDEPLYVNAKQYFRILKRRVARTRLEEVHRLSRQRKPYLHESRHKHAMRRPRGPGGRFLTASEIAAQKLAAQDEPRSAANPAADPDPDDEPEDDDSKPDDSSVSPAPDSEVFMSHQPPPDSMGIINMAYRPIPHHLSHHPPPPSIAMSQSRQPPSPPSIYPQTQPQPQPSQQEPQDKSPSVTLTSPYSVQMHHVPHPHAHARHHHSINPYMYNADAVDPSTDSAEEMIQFSAGPP</sequence>
<feature type="compositionally biased region" description="Low complexity" evidence="7">
    <location>
        <begin position="272"/>
        <end position="283"/>
    </location>
</feature>
<feature type="region of interest" description="Disordered" evidence="7">
    <location>
        <begin position="69"/>
        <end position="105"/>
    </location>
</feature>
<feature type="compositionally biased region" description="Acidic residues" evidence="7">
    <location>
        <begin position="188"/>
        <end position="200"/>
    </location>
</feature>
<dbReference type="GO" id="GO:0005634">
    <property type="term" value="C:nucleus"/>
    <property type="evidence" value="ECO:0007669"/>
    <property type="project" value="UniProtKB-SubCell"/>
</dbReference>
<evidence type="ECO:0000256" key="1">
    <source>
        <dbReference type="ARBA" id="ARBA00004123"/>
    </source>
</evidence>
<feature type="region of interest" description="Disordered" evidence="7">
    <location>
        <begin position="139"/>
        <end position="160"/>
    </location>
</feature>
<evidence type="ECO:0000256" key="2">
    <source>
        <dbReference type="ARBA" id="ARBA00023015"/>
    </source>
</evidence>
<feature type="compositionally biased region" description="Basic residues" evidence="7">
    <location>
        <begin position="139"/>
        <end position="155"/>
    </location>
</feature>
<dbReference type="GO" id="GO:0003677">
    <property type="term" value="F:DNA binding"/>
    <property type="evidence" value="ECO:0007669"/>
    <property type="project" value="UniProtKB-KW"/>
</dbReference>
<comment type="function">
    <text evidence="6">Component of the sequence-specific heterotrimeric transcription factor (NF-Y) which specifically recognizes a 5'-CCAAT-3' box motif found in the promoters of its target genes.</text>
</comment>
<keyword evidence="4 6" id="KW-0804">Transcription</keyword>
<keyword evidence="3 6" id="KW-0238">DNA-binding</keyword>
<feature type="compositionally biased region" description="Pro residues" evidence="7">
    <location>
        <begin position="256"/>
        <end position="271"/>
    </location>
</feature>
<comment type="similarity">
    <text evidence="6">Belongs to the NFYA/HAP2 subunit family.</text>
</comment>
<dbReference type="AlphaFoldDB" id="A0A8H7F851"/>
<dbReference type="Gene3D" id="6.10.250.2430">
    <property type="match status" value="1"/>
</dbReference>
<dbReference type="SMART" id="SM00521">
    <property type="entry name" value="CBF"/>
    <property type="match status" value="1"/>
</dbReference>
<proteinExistence type="inferred from homology"/>
<organism evidence="8 9">
    <name type="scientific">Agaricus bisporus var. burnettii</name>
    <dbReference type="NCBI Taxonomy" id="192524"/>
    <lineage>
        <taxon>Eukaryota</taxon>
        <taxon>Fungi</taxon>
        <taxon>Dikarya</taxon>
        <taxon>Basidiomycota</taxon>
        <taxon>Agaricomycotina</taxon>
        <taxon>Agaricomycetes</taxon>
        <taxon>Agaricomycetidae</taxon>
        <taxon>Agaricales</taxon>
        <taxon>Agaricineae</taxon>
        <taxon>Agaricaceae</taxon>
        <taxon>Agaricus</taxon>
    </lineage>
</organism>
<comment type="subcellular location">
    <subcellularLocation>
        <location evidence="1 6">Nucleus</location>
    </subcellularLocation>
</comment>
<evidence type="ECO:0000313" key="8">
    <source>
        <dbReference type="EMBL" id="KAF7782483.1"/>
    </source>
</evidence>
<feature type="compositionally biased region" description="Low complexity" evidence="7">
    <location>
        <begin position="204"/>
        <end position="213"/>
    </location>
</feature>
<evidence type="ECO:0000256" key="3">
    <source>
        <dbReference type="ARBA" id="ARBA00023125"/>
    </source>
</evidence>
<evidence type="ECO:0000256" key="5">
    <source>
        <dbReference type="ARBA" id="ARBA00023242"/>
    </source>
</evidence>
<comment type="subunit">
    <text evidence="6">Heterotrimer.</text>
</comment>
<dbReference type="PRINTS" id="PR00616">
    <property type="entry name" value="CCAATSUBUNTB"/>
</dbReference>
<feature type="compositionally biased region" description="Basic residues" evidence="7">
    <location>
        <begin position="296"/>
        <end position="309"/>
    </location>
</feature>
<dbReference type="GO" id="GO:0003700">
    <property type="term" value="F:DNA-binding transcription factor activity"/>
    <property type="evidence" value="ECO:0007669"/>
    <property type="project" value="UniProtKB-UniRule"/>
</dbReference>
<accession>A0A8H7F851</accession>
<dbReference type="EMBL" id="JABXXO010000003">
    <property type="protein sequence ID" value="KAF7782483.1"/>
    <property type="molecule type" value="Genomic_DNA"/>
</dbReference>
<keyword evidence="2 6" id="KW-0805">Transcription regulation</keyword>
<evidence type="ECO:0000313" key="9">
    <source>
        <dbReference type="Proteomes" id="UP000629468"/>
    </source>
</evidence>
<name>A0A8H7F851_AGABI</name>
<feature type="region of interest" description="Disordered" evidence="7">
    <location>
        <begin position="172"/>
        <end position="338"/>
    </location>
</feature>
<dbReference type="PROSITE" id="PS51152">
    <property type="entry name" value="NFYA_HAP2_2"/>
    <property type="match status" value="1"/>
</dbReference>
<reference evidence="8 9" key="1">
    <citation type="journal article" name="Sci. Rep.">
        <title>Telomere-to-telomere assembled and centromere annotated genomes of the two main subspecies of the button mushroom Agaricus bisporus reveal especially polymorphic chromosome ends.</title>
        <authorList>
            <person name="Sonnenberg A.S.M."/>
            <person name="Sedaghat-Telgerd N."/>
            <person name="Lavrijssen B."/>
            <person name="Ohm R.A."/>
            <person name="Hendrickx P.M."/>
            <person name="Scholtmeijer K."/>
            <person name="Baars J.J.P."/>
            <person name="van Peer A."/>
        </authorList>
    </citation>
    <scope>NUCLEOTIDE SEQUENCE [LARGE SCALE GENOMIC DNA]</scope>
    <source>
        <strain evidence="8 9">H119_p4</strain>
    </source>
</reference>
<protein>
    <recommendedName>
        <fullName evidence="6">Transcriptional activator HAP2</fullName>
    </recommendedName>
</protein>
<dbReference type="Pfam" id="PF02045">
    <property type="entry name" value="CBFB_NFYA"/>
    <property type="match status" value="1"/>
</dbReference>
<dbReference type="InterPro" id="IPR001289">
    <property type="entry name" value="NFYA"/>
</dbReference>
<evidence type="ECO:0000256" key="7">
    <source>
        <dbReference type="SAM" id="MobiDB-lite"/>
    </source>
</evidence>
<comment type="caution">
    <text evidence="8">The sequence shown here is derived from an EMBL/GenBank/DDBJ whole genome shotgun (WGS) entry which is preliminary data.</text>
</comment>
<keyword evidence="5 6" id="KW-0539">Nucleus</keyword>
<evidence type="ECO:0000256" key="6">
    <source>
        <dbReference type="RuleBase" id="RU367155"/>
    </source>
</evidence>
<dbReference type="PANTHER" id="PTHR12632">
    <property type="entry name" value="TRANSCRIPTION FACTOR NF-Y ALPHA-RELATED"/>
    <property type="match status" value="1"/>
</dbReference>
<feature type="compositionally biased region" description="Pro residues" evidence="7">
    <location>
        <begin position="78"/>
        <end position="89"/>
    </location>
</feature>
<dbReference type="Proteomes" id="UP000629468">
    <property type="component" value="Unassembled WGS sequence"/>
</dbReference>
<gene>
    <name evidence="8" type="ORF">Agabi119p4_1859</name>
</gene>
<evidence type="ECO:0000256" key="4">
    <source>
        <dbReference type="ARBA" id="ARBA00023163"/>
    </source>
</evidence>